<comment type="caution">
    <text evidence="1">The sequence shown here is derived from an EMBL/GenBank/DDBJ whole genome shotgun (WGS) entry which is preliminary data.</text>
</comment>
<proteinExistence type="predicted"/>
<protein>
    <submittedName>
        <fullName evidence="1">Cation/H(+) antiporter 15-like</fullName>
    </submittedName>
</protein>
<gene>
    <name evidence="1" type="ORF">C2845_PMPSC051415</name>
</gene>
<organism evidence="1 2">
    <name type="scientific">Panicum miliaceum</name>
    <name type="common">Proso millet</name>
    <name type="synonym">Broomcorn millet</name>
    <dbReference type="NCBI Taxonomy" id="4540"/>
    <lineage>
        <taxon>Eukaryota</taxon>
        <taxon>Viridiplantae</taxon>
        <taxon>Streptophyta</taxon>
        <taxon>Embryophyta</taxon>
        <taxon>Tracheophyta</taxon>
        <taxon>Spermatophyta</taxon>
        <taxon>Magnoliopsida</taxon>
        <taxon>Liliopsida</taxon>
        <taxon>Poales</taxon>
        <taxon>Poaceae</taxon>
        <taxon>PACMAD clade</taxon>
        <taxon>Panicoideae</taxon>
        <taxon>Panicodae</taxon>
        <taxon>Paniceae</taxon>
        <taxon>Panicinae</taxon>
        <taxon>Panicum</taxon>
        <taxon>Panicum sect. Panicum</taxon>
    </lineage>
</organism>
<evidence type="ECO:0000313" key="2">
    <source>
        <dbReference type="Proteomes" id="UP000275267"/>
    </source>
</evidence>
<evidence type="ECO:0000313" key="1">
    <source>
        <dbReference type="EMBL" id="RLM48943.1"/>
    </source>
</evidence>
<accession>A0A3L6PC90</accession>
<dbReference type="AlphaFoldDB" id="A0A3L6PC90"/>
<reference evidence="2" key="1">
    <citation type="journal article" date="2019" name="Nat. Commun.">
        <title>The genome of broomcorn millet.</title>
        <authorList>
            <person name="Zou C."/>
            <person name="Miki D."/>
            <person name="Li D."/>
            <person name="Tang Q."/>
            <person name="Xiao L."/>
            <person name="Rajput S."/>
            <person name="Deng P."/>
            <person name="Jia W."/>
            <person name="Huang R."/>
            <person name="Zhang M."/>
            <person name="Sun Y."/>
            <person name="Hu J."/>
            <person name="Fu X."/>
            <person name="Schnable P.S."/>
            <person name="Li F."/>
            <person name="Zhang H."/>
            <person name="Feng B."/>
            <person name="Zhu X."/>
            <person name="Liu R."/>
            <person name="Schnable J.C."/>
            <person name="Zhu J.-K."/>
            <person name="Zhang H."/>
        </authorList>
    </citation>
    <scope>NUCLEOTIDE SEQUENCE [LARGE SCALE GENOMIC DNA]</scope>
</reference>
<dbReference type="EMBL" id="PQIB02000659">
    <property type="protein sequence ID" value="RLM48943.1"/>
    <property type="molecule type" value="Genomic_DNA"/>
</dbReference>
<dbReference type="STRING" id="4540.A0A3L6PC90"/>
<name>A0A3L6PC90_PANMI</name>
<keyword evidence="2" id="KW-1185">Reference proteome</keyword>
<dbReference type="Proteomes" id="UP000275267">
    <property type="component" value="Unassembled WGS sequence"/>
</dbReference>
<sequence>MAFSGVPPAVLSSVWVAAHQPEPTTFARRRRSQQCWEALVEIIFLLNGETYLGPRLSGACCLLPKGTVVGAHRRHVAALVADAACGGTHAIFGAFVFGLAMCHAQRAGRGPGMPCNEGTSIGLVILNIGKNKKIMSESDQSFTVPVTPLLAMVVKPARQLVF</sequence>